<gene>
    <name evidence="5" type="ORF">WKV53_20425</name>
</gene>
<comment type="similarity">
    <text evidence="1">Belongs to the protease inhibitor I39 (alpha-2-macroglobulin) family. Bacterial alpha-2-macroglobulin subfamily.</text>
</comment>
<dbReference type="Gene3D" id="2.60.40.1930">
    <property type="match status" value="1"/>
</dbReference>
<keyword evidence="6" id="KW-1185">Reference proteome</keyword>
<evidence type="ECO:0000259" key="4">
    <source>
        <dbReference type="SMART" id="SM01360"/>
    </source>
</evidence>
<protein>
    <submittedName>
        <fullName evidence="5">MG2 domain-containing protein</fullName>
    </submittedName>
</protein>
<dbReference type="SMART" id="SM01359">
    <property type="entry name" value="A2M_N_2"/>
    <property type="match status" value="1"/>
</dbReference>
<dbReference type="Pfam" id="PF00207">
    <property type="entry name" value="A2M"/>
    <property type="match status" value="1"/>
</dbReference>
<evidence type="ECO:0000259" key="3">
    <source>
        <dbReference type="SMART" id="SM01359"/>
    </source>
</evidence>
<comment type="caution">
    <text evidence="5">The sequence shown here is derived from an EMBL/GenBank/DDBJ whole genome shotgun (WGS) entry which is preliminary data.</text>
</comment>
<dbReference type="Pfam" id="PF17973">
    <property type="entry name" value="bMG10"/>
    <property type="match status" value="1"/>
</dbReference>
<dbReference type="Pfam" id="PF07678">
    <property type="entry name" value="TED_complement"/>
    <property type="match status" value="1"/>
</dbReference>
<dbReference type="SUPFAM" id="SSF48239">
    <property type="entry name" value="Terpenoid cyclases/Protein prenyltransferases"/>
    <property type="match status" value="1"/>
</dbReference>
<dbReference type="SMART" id="SM01419">
    <property type="entry name" value="Thiol-ester_cl"/>
    <property type="match status" value="1"/>
</dbReference>
<evidence type="ECO:0000256" key="1">
    <source>
        <dbReference type="ARBA" id="ARBA00010556"/>
    </source>
</evidence>
<dbReference type="PANTHER" id="PTHR40094:SF1">
    <property type="entry name" value="UBIQUITIN DOMAIN-CONTAINING PROTEIN"/>
    <property type="match status" value="1"/>
</dbReference>
<evidence type="ECO:0000313" key="6">
    <source>
        <dbReference type="Proteomes" id="UP001371305"/>
    </source>
</evidence>
<name>A0ABU9B214_9BACT</name>
<dbReference type="InterPro" id="IPR041246">
    <property type="entry name" value="Bact_MG10"/>
</dbReference>
<sequence length="1927" mass="211120">MRPIAVLLAGLVTSATAAPRLHVSTESLTPESTIELVLDRAVAGPDRIGKEVLSPWLDIQPAWTGTLFWKEANVLEFRPTGPPALGTTYVFKLTGKHAHLDGSEIPTGELAKVASQAFQVDYAALLDRYVDDWSPRTAAFFLRFNGEVAPDKAAPFLFYEADGGKRVAAKTERATFGKLKQPGYLGASWSERFARRGQDSPKEPELKPELELPNGLIVTPLQPLPVGDNWRLSMLAGLPDASGKAKFPADATRQIGDIEPLKVEELVARVIADEPRKIVADFNAKLPIDLPPSLVKVEPEPKDMRVEVRNDELHVLGDFSGDEEWTVTLDPAIASQDGRALGGQVFSKKVTFAPLKPELSLPSQDESQLASGNRKYRVQTVNLASVKVRVKRLSGTELIRAQQGYRHYTGVGHDGKEVKPTHLLPYEMLGGETVADFDIPFDTALDTTQPLVLDWDKVLAGDAKPYTLGFPKEDEPVSPAMKTPAAFFIEIAGTPKEGIPLAKEDRGEEDSDEEMAKSPVAQALVQLTDIGLAWKIIDGEARVLAFSCLTGKPLPNVELATFGEDAKGLQQAKTGADGMAVIPREKAARHLEAKLGEDRFSVAYDSTLPTVGLWRFPVRYSWEETPLEKRRVFLFTDRSLYRPGETVHLKGIVRHQNGNAIVADAAKPAQLVVNDPKNKEILRRDVKVSPTGGFDVSFELPAETTGYHRIAFEYPDELAKLENMEDWSERSQLQENASFALGIRVEEFRRNAFEVTHTLEKPAIGAKEVALQVKAGYYQGQPVAKGGVETFTTISETNFYPEKFRDFLFGDHRTQDFGYWYHYFGYRWDDDNGSRHSDSKSDKAELAADGTARIVAKLPDGEFPMAREVSIATEVTDANRQTLNERTETVVHPAAVYVGISRLDRLVRAGDRIPLGIVAVTTQGETFDGDLKLTAKLSREVNDQVRLADEQGGTAVRNESRREDLSTTDLTLSGGKGTEFLFAPQQAGLHQIELRGTDDEGHPFATVTSIHVYGGDEYPWAYEDGVRIKLVSEKKVYQPGDTARVLVLSPIDGTALVTVEREKVLRSFMIELKADKPVIEIPLSDDDAPNAYVSVLVIKGAQDSGRQYKEPQLRLGYCDLTVENRRDKLAVNLAMPKDSVLPGEDVALTGSVVLADGKPAANAEVTLYAEDEGTLAVMGYETPDPMAHFYDPRSLRVDCGTTLDHFVAESPEEQSFYNKGFFIGGGDGELGGMPPSMRRDFNPCAGWQPTLVTDAAGKFTATFKMPDTLTRYRVIAIAQHGESRFGHSQADLVVNKPLMVEPQAPRFANEGDTLDIRALVQNASEFNGTWKITFTPNPPASEPVAVLAGGEAAKTITLTAGGSATVIFPVTFKNTGEAVFSWKAEPVSLDGAQLTPVLANKLADRVESRFQVEYPVPLLRQAKLVKLDNKNANLLDGLDPALLEGRGNLELELSRSRLMEAGGSVDYLLHYPYGCVEQTTSSMMPWLAVDQLRDVVPAFAKHSPQEVKKALQKGVNRLLTMQTQDGGFGYWPGDREAVPWASSYAGLGLILAKGAGAEVPDAAIASLCNHLEAGLRGIGKSNSSFELENACRATWILAMTEKKPAAYVNALKDRMADLTPRARCLLALAAKASGTSDPKAILRDKTKLRLKDDSWMYWENDDALSLLAWSTVDPNGGEADQALEKLIQERNPYGHWRTTWVNAWSLLGLATYAEHHDEKTPATVTLTSADGPQKVTLEAGKPAVSFDFPLGGQLALSAISDKTAYVRVKLASKPAIAPQKPVAKNGLEITRFYERVKSDGTSEPLEAAKLGDLVRVTLEVNLPQDDSRYLVVEDHLPAILEAVNNDFASQSANPNAGGTSENDWTISHSELRSDRAVFFYDRIWKAGQTKITYLARCTMEGKAVAPPAKVESMYNPDNTALSASREF</sequence>
<dbReference type="Pfam" id="PF01835">
    <property type="entry name" value="MG2"/>
    <property type="match status" value="1"/>
</dbReference>
<dbReference type="SMART" id="SM01360">
    <property type="entry name" value="A2M"/>
    <property type="match status" value="1"/>
</dbReference>
<evidence type="ECO:0000256" key="2">
    <source>
        <dbReference type="SAM" id="SignalP"/>
    </source>
</evidence>
<dbReference type="EMBL" id="JBBUKT010000009">
    <property type="protein sequence ID" value="MEK7952890.1"/>
    <property type="molecule type" value="Genomic_DNA"/>
</dbReference>
<accession>A0ABU9B214</accession>
<dbReference type="InterPro" id="IPR002890">
    <property type="entry name" value="MG2"/>
</dbReference>
<organism evidence="5 6">
    <name type="scientific">Luteolibacter soli</name>
    <dbReference type="NCBI Taxonomy" id="3135280"/>
    <lineage>
        <taxon>Bacteria</taxon>
        <taxon>Pseudomonadati</taxon>
        <taxon>Verrucomicrobiota</taxon>
        <taxon>Verrucomicrobiia</taxon>
        <taxon>Verrucomicrobiales</taxon>
        <taxon>Verrucomicrobiaceae</taxon>
        <taxon>Luteolibacter</taxon>
    </lineage>
</organism>
<dbReference type="PANTHER" id="PTHR40094">
    <property type="entry name" value="ALPHA-2-MACROGLOBULIN HOMOLOG"/>
    <property type="match status" value="1"/>
</dbReference>
<dbReference type="Pfam" id="PF07703">
    <property type="entry name" value="A2M_BRD"/>
    <property type="match status" value="1"/>
</dbReference>
<proteinExistence type="inferred from homology"/>
<feature type="chain" id="PRO_5045215897" evidence="2">
    <location>
        <begin position="18"/>
        <end position="1927"/>
    </location>
</feature>
<dbReference type="InterPro" id="IPR051802">
    <property type="entry name" value="YfhM-like"/>
</dbReference>
<dbReference type="RefSeq" id="WP_341406650.1">
    <property type="nucleotide sequence ID" value="NZ_JBBUKT010000009.1"/>
</dbReference>
<dbReference type="InterPro" id="IPR011625">
    <property type="entry name" value="A2M_N_BRD"/>
</dbReference>
<dbReference type="InterPro" id="IPR011626">
    <property type="entry name" value="Alpha-macroglobulin_TED"/>
</dbReference>
<reference evidence="5 6" key="1">
    <citation type="submission" date="2024-04" db="EMBL/GenBank/DDBJ databases">
        <title>Luteolibacter sp. isolated from soil.</title>
        <authorList>
            <person name="An J."/>
        </authorList>
    </citation>
    <scope>NUCLEOTIDE SEQUENCE [LARGE SCALE GENOMIC DNA]</scope>
    <source>
        <strain evidence="5 6">Y139</strain>
    </source>
</reference>
<dbReference type="Gene3D" id="1.50.10.20">
    <property type="match status" value="1"/>
</dbReference>
<keyword evidence="2" id="KW-0732">Signal</keyword>
<dbReference type="InterPro" id="IPR008930">
    <property type="entry name" value="Terpenoid_cyclase/PrenylTrfase"/>
</dbReference>
<dbReference type="InterPro" id="IPR047565">
    <property type="entry name" value="Alpha-macroglob_thiol-ester_cl"/>
</dbReference>
<dbReference type="Proteomes" id="UP001371305">
    <property type="component" value="Unassembled WGS sequence"/>
</dbReference>
<feature type="domain" description="Alpha-2-macroglobulin bait region" evidence="3">
    <location>
        <begin position="1028"/>
        <end position="1177"/>
    </location>
</feature>
<dbReference type="CDD" id="cd02891">
    <property type="entry name" value="A2M_like"/>
    <property type="match status" value="1"/>
</dbReference>
<feature type="signal peptide" evidence="2">
    <location>
        <begin position="1"/>
        <end position="17"/>
    </location>
</feature>
<dbReference type="InterPro" id="IPR001599">
    <property type="entry name" value="Macroglobln_a2"/>
</dbReference>
<feature type="domain" description="Alpha-2-macroglobulin" evidence="4">
    <location>
        <begin position="1245"/>
        <end position="1334"/>
    </location>
</feature>
<evidence type="ECO:0000313" key="5">
    <source>
        <dbReference type="EMBL" id="MEK7952890.1"/>
    </source>
</evidence>